<comment type="caution">
    <text evidence="2">The sequence shown here is derived from an EMBL/GenBank/DDBJ whole genome shotgun (WGS) entry which is preliminary data.</text>
</comment>
<evidence type="ECO:0000313" key="3">
    <source>
        <dbReference type="Proteomes" id="UP001295740"/>
    </source>
</evidence>
<dbReference type="Pfam" id="PF20150">
    <property type="entry name" value="2EXR"/>
    <property type="match status" value="1"/>
</dbReference>
<dbReference type="Proteomes" id="UP001295740">
    <property type="component" value="Unassembled WGS sequence"/>
</dbReference>
<evidence type="ECO:0000259" key="1">
    <source>
        <dbReference type="Pfam" id="PF20150"/>
    </source>
</evidence>
<gene>
    <name evidence="2" type="ORF">KHLLAP_LOCUS9442</name>
</gene>
<sequence length="160" mass="18001">MDAFNHFHLFPKLPPKLRLAIWELQRESKQGIRHYFLVNHVGRNQVGRHLQKHECVNACMDTNDGRFVDNHATSGKAIIEKPACTQAGGLNTPIELPGRVGRVSSSAAVARGWRRRDVQTSKSSRPAFVDVNLGDDVFVFNNAESGWLQLLCKPIRAYEP</sequence>
<accession>A0AAI8YLD2</accession>
<evidence type="ECO:0000313" key="2">
    <source>
        <dbReference type="EMBL" id="CAJ2508974.1"/>
    </source>
</evidence>
<keyword evidence="3" id="KW-1185">Reference proteome</keyword>
<dbReference type="AlphaFoldDB" id="A0AAI8YLD2"/>
<organism evidence="2 3">
    <name type="scientific">Anthostomella pinea</name>
    <dbReference type="NCBI Taxonomy" id="933095"/>
    <lineage>
        <taxon>Eukaryota</taxon>
        <taxon>Fungi</taxon>
        <taxon>Dikarya</taxon>
        <taxon>Ascomycota</taxon>
        <taxon>Pezizomycotina</taxon>
        <taxon>Sordariomycetes</taxon>
        <taxon>Xylariomycetidae</taxon>
        <taxon>Xylariales</taxon>
        <taxon>Xylariaceae</taxon>
        <taxon>Anthostomella</taxon>
    </lineage>
</organism>
<name>A0AAI8YLD2_9PEZI</name>
<dbReference type="EMBL" id="CAUWAG010000012">
    <property type="protein sequence ID" value="CAJ2508974.1"/>
    <property type="molecule type" value="Genomic_DNA"/>
</dbReference>
<dbReference type="InterPro" id="IPR045518">
    <property type="entry name" value="2EXR"/>
</dbReference>
<protein>
    <submittedName>
        <fullName evidence="2">Uu.00g140000.m01.CDS01</fullName>
    </submittedName>
</protein>
<reference evidence="2" key="1">
    <citation type="submission" date="2023-10" db="EMBL/GenBank/DDBJ databases">
        <authorList>
            <person name="Hackl T."/>
        </authorList>
    </citation>
    <scope>NUCLEOTIDE SEQUENCE</scope>
</reference>
<feature type="domain" description="2EXR" evidence="1">
    <location>
        <begin position="7"/>
        <end position="40"/>
    </location>
</feature>
<proteinExistence type="predicted"/>